<dbReference type="NCBIfam" id="TIGR03082">
    <property type="entry name" value="Gneg_AbrB_dup"/>
    <property type="match status" value="1"/>
</dbReference>
<name>A0A485M5Q2_9ZZZZ</name>
<evidence type="ECO:0000313" key="2">
    <source>
        <dbReference type="EMBL" id="VFU18064.1"/>
    </source>
</evidence>
<keyword evidence="1" id="KW-1133">Transmembrane helix</keyword>
<protein>
    <recommendedName>
        <fullName evidence="3">Ammonia monooxygenase</fullName>
    </recommendedName>
</protein>
<feature type="transmembrane region" description="Helical" evidence="1">
    <location>
        <begin position="6"/>
        <end position="22"/>
    </location>
</feature>
<feature type="transmembrane region" description="Helical" evidence="1">
    <location>
        <begin position="364"/>
        <end position="381"/>
    </location>
</feature>
<feature type="transmembrane region" description="Helical" evidence="1">
    <location>
        <begin position="271"/>
        <end position="288"/>
    </location>
</feature>
<dbReference type="PANTHER" id="PTHR38457">
    <property type="entry name" value="REGULATOR ABRB-RELATED"/>
    <property type="match status" value="1"/>
</dbReference>
<evidence type="ECO:0008006" key="3">
    <source>
        <dbReference type="Google" id="ProtNLM"/>
    </source>
</evidence>
<feature type="transmembrane region" description="Helical" evidence="1">
    <location>
        <begin position="300"/>
        <end position="322"/>
    </location>
</feature>
<dbReference type="PANTHER" id="PTHR38457:SF1">
    <property type="entry name" value="REGULATOR ABRB-RELATED"/>
    <property type="match status" value="1"/>
</dbReference>
<feature type="transmembrane region" description="Helical" evidence="1">
    <location>
        <begin position="82"/>
        <end position="108"/>
    </location>
</feature>
<accession>A0A485M5Q2</accession>
<feature type="transmembrane region" description="Helical" evidence="1">
    <location>
        <begin position="236"/>
        <end position="259"/>
    </location>
</feature>
<reference evidence="2" key="1">
    <citation type="submission" date="2019-03" db="EMBL/GenBank/DDBJ databases">
        <authorList>
            <person name="Hao L."/>
        </authorList>
    </citation>
    <scope>NUCLEOTIDE SEQUENCE</scope>
</reference>
<organism evidence="2">
    <name type="scientific">anaerobic digester metagenome</name>
    <dbReference type="NCBI Taxonomy" id="1263854"/>
    <lineage>
        <taxon>unclassified sequences</taxon>
        <taxon>metagenomes</taxon>
        <taxon>ecological metagenomes</taxon>
    </lineage>
</organism>
<dbReference type="Pfam" id="PF05145">
    <property type="entry name" value="AbrB"/>
    <property type="match status" value="2"/>
</dbReference>
<keyword evidence="1" id="KW-0812">Transmembrane</keyword>
<feature type="transmembrane region" description="Helical" evidence="1">
    <location>
        <begin position="128"/>
        <end position="161"/>
    </location>
</feature>
<dbReference type="GO" id="GO:0010468">
    <property type="term" value="P:regulation of gene expression"/>
    <property type="evidence" value="ECO:0007669"/>
    <property type="project" value="InterPro"/>
</dbReference>
<feature type="transmembrane region" description="Helical" evidence="1">
    <location>
        <begin position="51"/>
        <end position="70"/>
    </location>
</feature>
<dbReference type="AlphaFoldDB" id="A0A485M5Q2"/>
<gene>
    <name evidence="2" type="ORF">SCFA_3890001</name>
</gene>
<proteinExistence type="predicted"/>
<sequence length="382" mass="41661">MLNLLQDLFILFFFGICGWALFTLLRLPVAALLGTITFIGILRILEFPLPFAPNFLLPLVQVFLGLYVGTKVTRDTVRQLKTMVLPAIIIVFWALSVVFLLGIFLARITPLDPITSILSSSMGGLPEMTVIALATNAEIAVIIVMQTFRMVVTALAFPFILKVWMKGKCEEESECGAPLQKQGDSQEKFKEKIAVMNLQTCLKSRLYSYLHNANQLLHSAGWNILSLVIGGSGGFLFLYLGVPAGAMVGSMFFIASASLMGVPVTPPSPRVFGLMLVGVGLMVSDNISSSTMATILSGNLLIPIIVSTVLIFLSSLLVAFLIHKLMGWDFPTSFLAAAPGGFTVMTSLAIKYKKDPLRVSMLHLCRLLALKSVVPFVFMFLI</sequence>
<dbReference type="EMBL" id="CAADRN010000322">
    <property type="protein sequence ID" value="VFU18064.1"/>
    <property type="molecule type" value="Genomic_DNA"/>
</dbReference>
<evidence type="ECO:0000256" key="1">
    <source>
        <dbReference type="SAM" id="Phobius"/>
    </source>
</evidence>
<dbReference type="GO" id="GO:0016020">
    <property type="term" value="C:membrane"/>
    <property type="evidence" value="ECO:0007669"/>
    <property type="project" value="InterPro"/>
</dbReference>
<dbReference type="InterPro" id="IPR007820">
    <property type="entry name" value="AbrB_fam"/>
</dbReference>
<feature type="transmembrane region" description="Helical" evidence="1">
    <location>
        <begin position="334"/>
        <end position="352"/>
    </location>
</feature>
<dbReference type="InterPro" id="IPR017516">
    <property type="entry name" value="AbrB_dup"/>
</dbReference>
<keyword evidence="1" id="KW-0472">Membrane</keyword>